<comment type="function">
    <text evidence="1">Interacts with EME1 to form a DNA structure-specific endonuclease with substrate preference for branched DNA structures with a 5'-end at the branch nick. Typical substrates include 3'-flap structures, D-loops, replication forks and nicked Holliday junctions. May be required in mitosis for the processing of stalled or collapsed replication fork intermediates. May be required in meiosis for the repair of meiosis-specific double strand breaks subsequent to single-end invasion (SEI).</text>
</comment>
<feature type="region of interest" description="Disordered" evidence="2">
    <location>
        <begin position="155"/>
        <end position="195"/>
    </location>
</feature>
<feature type="compositionally biased region" description="Basic and acidic residues" evidence="2">
    <location>
        <begin position="1513"/>
        <end position="1522"/>
    </location>
</feature>
<dbReference type="CDD" id="cd21036">
    <property type="entry name" value="WH_MUS81"/>
    <property type="match status" value="1"/>
</dbReference>
<evidence type="ECO:0000256" key="1">
    <source>
        <dbReference type="RuleBase" id="RU369042"/>
    </source>
</evidence>
<feature type="compositionally biased region" description="Polar residues" evidence="2">
    <location>
        <begin position="1309"/>
        <end position="1321"/>
    </location>
</feature>
<dbReference type="GO" id="GO:0005634">
    <property type="term" value="C:nucleus"/>
    <property type="evidence" value="ECO:0007669"/>
    <property type="project" value="UniProtKB-SubCell"/>
</dbReference>
<feature type="compositionally biased region" description="Low complexity" evidence="2">
    <location>
        <begin position="1805"/>
        <end position="1827"/>
    </location>
</feature>
<dbReference type="GO" id="GO:0031573">
    <property type="term" value="P:mitotic intra-S DNA damage checkpoint signaling"/>
    <property type="evidence" value="ECO:0007669"/>
    <property type="project" value="TreeGrafter"/>
</dbReference>
<comment type="similarity">
    <text evidence="1">Belongs to the XPF family.</text>
</comment>
<feature type="region of interest" description="Disordered" evidence="2">
    <location>
        <begin position="1716"/>
        <end position="1785"/>
    </location>
</feature>
<keyword evidence="1" id="KW-0460">Magnesium</keyword>
<keyword evidence="1" id="KW-0378">Hydrolase</keyword>
<dbReference type="InterPro" id="IPR011335">
    <property type="entry name" value="Restrct_endonuc-II-like"/>
</dbReference>
<proteinExistence type="inferred from homology"/>
<keyword evidence="1" id="KW-0540">Nuclease</keyword>
<keyword evidence="1" id="KW-0227">DNA damage</keyword>
<feature type="region of interest" description="Disordered" evidence="2">
    <location>
        <begin position="952"/>
        <end position="1060"/>
    </location>
</feature>
<dbReference type="GO" id="GO:0000712">
    <property type="term" value="P:resolution of meiotic recombination intermediates"/>
    <property type="evidence" value="ECO:0007669"/>
    <property type="project" value="TreeGrafter"/>
</dbReference>
<dbReference type="CDD" id="cd19757">
    <property type="entry name" value="Bbox1"/>
    <property type="match status" value="1"/>
</dbReference>
<dbReference type="InterPro" id="IPR003903">
    <property type="entry name" value="UIM_dom"/>
</dbReference>
<keyword evidence="4" id="KW-1185">Reference proteome</keyword>
<gene>
    <name evidence="3" type="ORF">KP79_PYT21416</name>
</gene>
<sequence length="1907" mass="212280">MMIGTYEWSVAHFNLEDGTILETTSNPFWVTCINIKHIEVQREQKANPNDRHTQNWTNKSIIRKRTLLSVLLNSKNEFPSQPPHFPTLDDFVAHLELIEKKGATMNPNYTGRDLRLLHQDYQDTDEGRSDDPLGAFIHRHAVRLGFRQPDPVLYNNRVGGEDLAGGGRGRGRGRGRDNNNNTAPGPARAQRNQARQRVRRVCEDCEAAEAEVYCGECQNASGGLGLVLCRGCTNALHAGAARRRHIVTDIGQAPKTNKPYTPHAFKAPFSILVALYSGFTSRPPILSMAEDEVKERAQPLTDTDLHDKQNGRYVGGFECMENTLMQKGFIQREDARNPTYALTHKGQDLAEQLFSFQQIVSRYLASQGVPKIDIPLRLNTTCGRRKICLIIDEQERDRERLLRLAAARNIDAQVRHLPSGDYIWILTPPLTDPRQKYSQKIPDQELVVYGRIGRVVNTPAFHAGSRGSIPEVVESGLKNMFYLMEGSVGCMKYKMTEEQRAKLKGAVERLMLQNGFYVNYTASWFKSALWLVWMTSLVTSAFSQGDLDDQCVPYLEYRRRTARHAVGTVVMATDTRKGQSIVWSADRFTELIFRESTEKGQVIQNLKPDMPLRNPNTVKSVLVVQNLEIYNKRRQTTLNKCLEEVFGDLNHMADGVENKLHSCLHNMLHYDIMSYWQLRLQVMASVYVVRTENDVETQRIKQEVDESGNPGRFPQQGRMADLRTYGIGDPGRGAGRGVRTAGRAVRRGVPTQGQAVFDKEMEERKTRGKGKGRGLRGKGKAQNIPKEQDHLTDEDEMAGTDQAVFASDSQTENFMIQQAIARSTQEAGLSRHSDESDGEDIPNCSTRATLDHQRGQGSTKKGKSSSTEYPGQLMKTFPGRGQHLGYNDVENDHDNALNQEVGHRNRDILSQKSNDSDRLEQSDALNIEGMDEEELLRLTIKKSLEEAELQKAKHSQDCNKQYQSQSSRVSCVNSEENNRKNPGRSDVERSKLHHHLSEITVDTQAKQQRLLSKGQGHDTARSLSQRQDKVENGSEVERSRTNKDAIENHHGVLMGSDSQDEELQRILLLSKQEYEDSMRTSQTAGPPHLPEDPVILIDSQQLGFNVPQELHYKKSTENEDLAENQTSISPVCSGSIQSPILLIDSQDSQEDTHFQDFQVDEHDSNMENGSFGPDNLTGKLGHIDSTGVILDGVEKCGNGDRIFSSENNRYRITSCEEGSPSKSLESYDDDGGDEVDGFTNVLRDTSEKDRDSRGSTGSDDVCDHSVTDTEHRDVKTLSMSAIVDALMESLVASNDATLSVACDNSGGKTLSMDNRSAMQNDRPSDGTKRSVKEITNVESVGETRCNTHLSQSRMQTSGKQTVDNNSPTLTKERQMSLDNSETQLTKERQISLDESQTLADDIVTVNDLCQRDEMDNKELSCDDSNEYKNVMCSLENTKDSIQTETKDRTATLIGEVANNICEIHTDKSSPELCGRVKLHYSPFTKITNTVDENLSEISDNILAQDSQEDEDSREAQKNKNEIQDDDIDVIPPSPEKSCEAGLSFYKTASKLHFSPGSMCKVVAKDSQSVGYSGNSGSMCKVSKRNSPGEGVHSLLKRPSSSVDVKYPSQTDCEKDKESSHQKLVPSKSVMVNCNKSKSSHCENNSMAESILCNLKTRKVHPALLIDHRGWQDEGTDERIKDGIDEEDSLDLLRDISVLPPLSPSLSVSVNLATSNCSLTSPTSKRTPLPETRFSMLPISPTQRAFSQRNRSSESSPKSPSPPPKNLSPSLRSLSSTTRSPIPALRNFSSPVKGLLTPHIGCSQPQRSLSLPLSPSSLSSLSPPCRESPSPPPDSEDFEAPVLPPLSPHTSPINIGSSSSIHRPVSSFNQKSPQNVSLPLSTSKMDSPPQKVPPNLSNSSRAYFCWKE</sequence>
<dbReference type="Gene3D" id="1.10.10.10">
    <property type="entry name" value="Winged helix-like DNA-binding domain superfamily/Winged helix DNA-binding domain"/>
    <property type="match status" value="1"/>
</dbReference>
<feature type="compositionally biased region" description="Basic and acidic residues" evidence="2">
    <location>
        <begin position="976"/>
        <end position="990"/>
    </location>
</feature>
<dbReference type="GO" id="GO:0003677">
    <property type="term" value="F:DNA binding"/>
    <property type="evidence" value="ECO:0007669"/>
    <property type="project" value="UniProtKB-UniRule"/>
</dbReference>
<dbReference type="SUPFAM" id="SSF52980">
    <property type="entry name" value="Restriction endonuclease-like"/>
    <property type="match status" value="1"/>
</dbReference>
<feature type="region of interest" description="Disordered" evidence="2">
    <location>
        <begin position="703"/>
        <end position="794"/>
    </location>
</feature>
<comment type="subunit">
    <text evidence="1">Interacts with EME1.</text>
</comment>
<keyword evidence="1" id="KW-0479">Metal-binding</keyword>
<feature type="compositionally biased region" description="Basic and acidic residues" evidence="2">
    <location>
        <begin position="1261"/>
        <end position="1270"/>
    </location>
</feature>
<feature type="region of interest" description="Disordered" evidence="2">
    <location>
        <begin position="1214"/>
        <end position="1270"/>
    </location>
</feature>
<comment type="cofactor">
    <cofactor evidence="1">
        <name>Mg(2+)</name>
        <dbReference type="ChEBI" id="CHEBI:18420"/>
    </cofactor>
</comment>
<organism evidence="3 4">
    <name type="scientific">Mizuhopecten yessoensis</name>
    <name type="common">Japanese scallop</name>
    <name type="synonym">Patinopecten yessoensis</name>
    <dbReference type="NCBI Taxonomy" id="6573"/>
    <lineage>
        <taxon>Eukaryota</taxon>
        <taxon>Metazoa</taxon>
        <taxon>Spiralia</taxon>
        <taxon>Lophotrochozoa</taxon>
        <taxon>Mollusca</taxon>
        <taxon>Bivalvia</taxon>
        <taxon>Autobranchia</taxon>
        <taxon>Pteriomorphia</taxon>
        <taxon>Pectinida</taxon>
        <taxon>Pectinoidea</taxon>
        <taxon>Pectinidae</taxon>
        <taxon>Mizuhopecten</taxon>
    </lineage>
</organism>
<feature type="compositionally biased region" description="Polar residues" evidence="2">
    <location>
        <begin position="1716"/>
        <end position="1725"/>
    </location>
</feature>
<dbReference type="GO" id="GO:0000727">
    <property type="term" value="P:double-strand break repair via break-induced replication"/>
    <property type="evidence" value="ECO:0007669"/>
    <property type="project" value="UniProtKB-UniRule"/>
</dbReference>
<feature type="compositionally biased region" description="Basic and acidic residues" evidence="2">
    <location>
        <begin position="890"/>
        <end position="921"/>
    </location>
</feature>
<reference evidence="3 4" key="1">
    <citation type="journal article" date="2017" name="Nat. Ecol. Evol.">
        <title>Scallop genome provides insights into evolution of bilaterian karyotype and development.</title>
        <authorList>
            <person name="Wang S."/>
            <person name="Zhang J."/>
            <person name="Jiao W."/>
            <person name="Li J."/>
            <person name="Xun X."/>
            <person name="Sun Y."/>
            <person name="Guo X."/>
            <person name="Huan P."/>
            <person name="Dong B."/>
            <person name="Zhang L."/>
            <person name="Hu X."/>
            <person name="Sun X."/>
            <person name="Wang J."/>
            <person name="Zhao C."/>
            <person name="Wang Y."/>
            <person name="Wang D."/>
            <person name="Huang X."/>
            <person name="Wang R."/>
            <person name="Lv J."/>
            <person name="Li Y."/>
            <person name="Zhang Z."/>
            <person name="Liu B."/>
            <person name="Lu W."/>
            <person name="Hui Y."/>
            <person name="Liang J."/>
            <person name="Zhou Z."/>
            <person name="Hou R."/>
            <person name="Li X."/>
            <person name="Liu Y."/>
            <person name="Li H."/>
            <person name="Ning X."/>
            <person name="Lin Y."/>
            <person name="Zhao L."/>
            <person name="Xing Q."/>
            <person name="Dou J."/>
            <person name="Li Y."/>
            <person name="Mao J."/>
            <person name="Guo H."/>
            <person name="Dou H."/>
            <person name="Li T."/>
            <person name="Mu C."/>
            <person name="Jiang W."/>
            <person name="Fu Q."/>
            <person name="Fu X."/>
            <person name="Miao Y."/>
            <person name="Liu J."/>
            <person name="Yu Q."/>
            <person name="Li R."/>
            <person name="Liao H."/>
            <person name="Li X."/>
            <person name="Kong Y."/>
            <person name="Jiang Z."/>
            <person name="Chourrout D."/>
            <person name="Li R."/>
            <person name="Bao Z."/>
        </authorList>
    </citation>
    <scope>NUCLEOTIDE SEQUENCE [LARGE SCALE GENOMIC DNA]</scope>
    <source>
        <strain evidence="3 4">PY_sf001</strain>
    </source>
</reference>
<evidence type="ECO:0000313" key="4">
    <source>
        <dbReference type="Proteomes" id="UP000242188"/>
    </source>
</evidence>
<dbReference type="GO" id="GO:0006308">
    <property type="term" value="P:DNA catabolic process"/>
    <property type="evidence" value="ECO:0007669"/>
    <property type="project" value="UniProtKB-UniRule"/>
</dbReference>
<feature type="region of interest" description="Disordered" evidence="2">
    <location>
        <begin position="1503"/>
        <end position="1533"/>
    </location>
</feature>
<dbReference type="PANTHER" id="PTHR13451:SF0">
    <property type="entry name" value="CROSSOVER JUNCTION ENDONUCLEASE MUS81"/>
    <property type="match status" value="1"/>
</dbReference>
<feature type="compositionally biased region" description="Low complexity" evidence="2">
    <location>
        <begin position="737"/>
        <end position="749"/>
    </location>
</feature>
<feature type="compositionally biased region" description="Acidic residues" evidence="2">
    <location>
        <begin position="1226"/>
        <end position="1236"/>
    </location>
</feature>
<feature type="region of interest" description="Disordered" evidence="2">
    <location>
        <begin position="1805"/>
        <end position="1907"/>
    </location>
</feature>
<evidence type="ECO:0000313" key="3">
    <source>
        <dbReference type="EMBL" id="OWF41236.1"/>
    </source>
</evidence>
<feature type="region of interest" description="Disordered" evidence="2">
    <location>
        <begin position="823"/>
        <end position="924"/>
    </location>
</feature>
<feature type="compositionally biased region" description="Polar residues" evidence="2">
    <location>
        <begin position="958"/>
        <end position="975"/>
    </location>
</feature>
<dbReference type="SMART" id="SM00726">
    <property type="entry name" value="UIM"/>
    <property type="match status" value="3"/>
</dbReference>
<feature type="compositionally biased region" description="Basic and acidic residues" evidence="2">
    <location>
        <begin position="1244"/>
        <end position="1253"/>
    </location>
</feature>
<comment type="caution">
    <text evidence="3">The sequence shown here is derived from an EMBL/GenBank/DDBJ whole genome shotgun (WGS) entry which is preliminary data.</text>
</comment>
<feature type="compositionally biased region" description="Basic residues" evidence="2">
    <location>
        <begin position="766"/>
        <end position="779"/>
    </location>
</feature>
<dbReference type="InterPro" id="IPR036388">
    <property type="entry name" value="WH-like_DNA-bd_sf"/>
</dbReference>
<dbReference type="PANTHER" id="PTHR13451">
    <property type="entry name" value="CLASS II CROSSOVER JUNCTION ENDONUCLEASE MUS81"/>
    <property type="match status" value="1"/>
</dbReference>
<keyword evidence="1" id="KW-0539">Nucleus</keyword>
<dbReference type="GO" id="GO:0048476">
    <property type="term" value="C:Holliday junction resolvase complex"/>
    <property type="evidence" value="ECO:0007669"/>
    <property type="project" value="UniProtKB-UniRule"/>
</dbReference>
<dbReference type="GO" id="GO:0008821">
    <property type="term" value="F:crossover junction DNA endonuclease activity"/>
    <property type="evidence" value="ECO:0007669"/>
    <property type="project" value="UniProtKB-UniRule"/>
</dbReference>
<feature type="compositionally biased region" description="Polar residues" evidence="2">
    <location>
        <begin position="1598"/>
        <end position="1610"/>
    </location>
</feature>
<feature type="compositionally biased region" description="Low complexity" evidence="2">
    <location>
        <begin position="1766"/>
        <end position="1780"/>
    </location>
</feature>
<name>A0A210PXN0_MIZYE</name>
<feature type="compositionally biased region" description="Low complexity" evidence="2">
    <location>
        <begin position="1748"/>
        <end position="1757"/>
    </location>
</feature>
<dbReference type="OrthoDB" id="5963188at2759"/>
<keyword evidence="1" id="KW-0233">DNA recombination</keyword>
<accession>A0A210PXN0</accession>
<dbReference type="GO" id="GO:0048257">
    <property type="term" value="F:3'-flap endonuclease activity"/>
    <property type="evidence" value="ECO:0007669"/>
    <property type="project" value="TreeGrafter"/>
</dbReference>
<protein>
    <recommendedName>
        <fullName evidence="1">Crossover junction endonuclease MUS81</fullName>
        <ecNumber evidence="1">3.1.22.-</ecNumber>
    </recommendedName>
</protein>
<dbReference type="EMBL" id="NEDP02005415">
    <property type="protein sequence ID" value="OWF41236.1"/>
    <property type="molecule type" value="Genomic_DNA"/>
</dbReference>
<keyword evidence="1" id="KW-0234">DNA repair</keyword>
<keyword evidence="1" id="KW-0255">Endonuclease</keyword>
<feature type="compositionally biased region" description="Polar residues" evidence="2">
    <location>
        <begin position="1000"/>
        <end position="1010"/>
    </location>
</feature>
<comment type="subcellular location">
    <subcellularLocation>
        <location evidence="1">Nucleus</location>
    </subcellularLocation>
</comment>
<dbReference type="STRING" id="6573.A0A210PXN0"/>
<feature type="compositionally biased region" description="Polar residues" evidence="2">
    <location>
        <begin position="1847"/>
        <end position="1884"/>
    </location>
</feature>
<dbReference type="InterPro" id="IPR047417">
    <property type="entry name" value="WHD_MUS81"/>
</dbReference>
<feature type="compositionally biased region" description="Basic and acidic residues" evidence="2">
    <location>
        <begin position="1015"/>
        <end position="1050"/>
    </location>
</feature>
<dbReference type="InterPro" id="IPR033309">
    <property type="entry name" value="Mus81"/>
</dbReference>
<dbReference type="EC" id="3.1.22.-" evidence="1"/>
<feature type="compositionally biased region" description="Basic and acidic residues" evidence="2">
    <location>
        <begin position="1611"/>
        <end position="1620"/>
    </location>
</feature>
<dbReference type="Proteomes" id="UP000242188">
    <property type="component" value="Unassembled WGS sequence"/>
</dbReference>
<feature type="region of interest" description="Disordered" evidence="2">
    <location>
        <begin position="1573"/>
        <end position="1623"/>
    </location>
</feature>
<feature type="region of interest" description="Disordered" evidence="2">
    <location>
        <begin position="1309"/>
        <end position="1329"/>
    </location>
</feature>
<dbReference type="GO" id="GO:0046872">
    <property type="term" value="F:metal ion binding"/>
    <property type="evidence" value="ECO:0007669"/>
    <property type="project" value="UniProtKB-UniRule"/>
</dbReference>
<evidence type="ECO:0000256" key="2">
    <source>
        <dbReference type="SAM" id="MobiDB-lite"/>
    </source>
</evidence>